<feature type="compositionally biased region" description="Low complexity" evidence="5">
    <location>
        <begin position="312"/>
        <end position="326"/>
    </location>
</feature>
<feature type="compositionally biased region" description="Basic and acidic residues" evidence="5">
    <location>
        <begin position="965"/>
        <end position="974"/>
    </location>
</feature>
<reference evidence="9" key="1">
    <citation type="journal article" date="2017" name="bioRxiv">
        <title>Conservation of a gene cluster reveals novel cercosporin biosynthetic mechanisms and extends production to the genus Colletotrichum.</title>
        <authorList>
            <person name="de Jonge R."/>
            <person name="Ebert M.K."/>
            <person name="Huitt-Roehl C.R."/>
            <person name="Pal P."/>
            <person name="Suttle J.C."/>
            <person name="Spanner R.E."/>
            <person name="Neubauer J.D."/>
            <person name="Jurick W.M.II."/>
            <person name="Stott K.A."/>
            <person name="Secor G.A."/>
            <person name="Thomma B.P.H.J."/>
            <person name="Van de Peer Y."/>
            <person name="Townsend C.A."/>
            <person name="Bolton M.D."/>
        </authorList>
    </citation>
    <scope>NUCLEOTIDE SEQUENCE [LARGE SCALE GENOMIC DNA]</scope>
    <source>
        <strain evidence="9">CBS538.71</strain>
    </source>
</reference>
<evidence type="ECO:0000313" key="8">
    <source>
        <dbReference type="EMBL" id="PPJ52466.1"/>
    </source>
</evidence>
<evidence type="ECO:0000256" key="5">
    <source>
        <dbReference type="SAM" id="MobiDB-lite"/>
    </source>
</evidence>
<dbReference type="GO" id="GO:0031509">
    <property type="term" value="P:subtelomeric heterochromatin formation"/>
    <property type="evidence" value="ECO:0007669"/>
    <property type="project" value="TreeGrafter"/>
</dbReference>
<feature type="domain" description="WAC" evidence="7">
    <location>
        <begin position="40"/>
        <end position="147"/>
    </location>
</feature>
<feature type="compositionally biased region" description="Basic and acidic residues" evidence="5">
    <location>
        <begin position="697"/>
        <end position="722"/>
    </location>
</feature>
<dbReference type="PROSITE" id="PS50827">
    <property type="entry name" value="DDT"/>
    <property type="match status" value="1"/>
</dbReference>
<dbReference type="PANTHER" id="PTHR32075:SF6">
    <property type="entry name" value="ISWI CHROMATIN-REMODELING COMPLEX SUBUNIT YPL216W-RELATED"/>
    <property type="match status" value="1"/>
</dbReference>
<evidence type="ECO:0000256" key="4">
    <source>
        <dbReference type="PROSITE-ProRule" id="PRU00475"/>
    </source>
</evidence>
<dbReference type="GO" id="GO:0000785">
    <property type="term" value="C:chromatin"/>
    <property type="evidence" value="ECO:0007669"/>
    <property type="project" value="UniProtKB-ARBA"/>
</dbReference>
<dbReference type="InterPro" id="IPR028941">
    <property type="entry name" value="WHIM2_dom"/>
</dbReference>
<feature type="compositionally biased region" description="Acidic residues" evidence="5">
    <location>
        <begin position="457"/>
        <end position="470"/>
    </location>
</feature>
<dbReference type="EMBL" id="PNEN01001694">
    <property type="protein sequence ID" value="PPJ52466.1"/>
    <property type="molecule type" value="Genomic_DNA"/>
</dbReference>
<dbReference type="InterPro" id="IPR018501">
    <property type="entry name" value="DDT_dom"/>
</dbReference>
<dbReference type="Pfam" id="PF02791">
    <property type="entry name" value="DDT"/>
    <property type="match status" value="1"/>
</dbReference>
<feature type="region of interest" description="Disordered" evidence="5">
    <location>
        <begin position="298"/>
        <end position="331"/>
    </location>
</feature>
<sequence>MVRTMKEMLSGRVANNETQVLNKRKPVNLITATPDVPDNVEVYVMKGTNEVFTDYEKYLKRFDWLNQKKFTDAVNGKSGLTYWDALESETKSQANIETLFPEVLRDPILRSVQFSTISRMDELVNKVFDDFKSDYFPGEDVVCTLDNGEQFEGTIREKAKFPMIRGADGSVQRAPFSRYFIKVHHTPNEEALLDDKHIRRDRKVFTKQNLRAFLKNSLQREAWSGAPWLVKEHLAIQYRLPMEIPQHLFQDAKMMAAKTQMLTMRPPKNKKPKNMSPAEFERLRHEELQLIQCQLQHQQMPGAPPPPVGHYQQQQQQHHQMMTQVQPRAPPPPVIKYPIEDLDLPPKRNGTTRPELKFFNDELAEYMRSGRKSAVQGIDMKSVGMLLEVWNTLNVQCEVYVLDSFTFDDFVEAMQYQELDFPCELLDEIHCAVLKLFVDESGKILVKDMPRKKIEESPADDDTDGQDDSEISTPLPDVPARSTRSRLSHMEVAEPQSPVAENRNQAVEMIGDRAWEERIAARDFSNGGWQVIVVGILHQLSQIPSYKGTCEKVLAHLAPIDEPPTATTALEQYASMDVNLRIAALQMLIVLTIRTEAIKDFLETCMDDMTDVRKRKIEHQREKKLAMEEFAVKDREFKILLPDHLPPSPKAEPTEAPDLEATEDSIDLNGSYSSPEPGEGTPGGRSLRRGGDRKRKREEDQARREKEKAEKAEAAKAHNKAAKEFKKIEKECTELKERIRLQEEKIAECDSDLREANVQRTKVLGKDRFCNRYYWFERNGQPFGGLPSSSTSSYGYANGRIWVQGPDVMEREGFIDRTPEEQKEYQRIFQTTVPQRRQQEEGGIPLESAEEWAYIDDPDRLDNLIGWLDDRGERERKLRKELLEWRDRIAQYMEAYKNFMDQEAAKKLESEGESGTRISTRHKQAEEESAQRARCLRWTNTMAIDEQGHIHSQPPKPKEKKSKKQAAEREDRGRGVAVPVNRGKR</sequence>
<comment type="caution">
    <text evidence="8">The sequence shown here is derived from an EMBL/GenBank/DDBJ whole genome shotgun (WGS) entry which is preliminary data.</text>
</comment>
<dbReference type="PROSITE" id="PS51136">
    <property type="entry name" value="WAC"/>
    <property type="match status" value="1"/>
</dbReference>
<feature type="domain" description="DDT" evidence="6">
    <location>
        <begin position="380"/>
        <end position="443"/>
    </location>
</feature>
<dbReference type="InterPro" id="IPR028942">
    <property type="entry name" value="WHIM1_dom"/>
</dbReference>
<name>A0A2S6BYC6_9PEZI</name>
<dbReference type="Pfam" id="PF10537">
    <property type="entry name" value="WAC_Acf1_DNA_bd"/>
    <property type="match status" value="1"/>
</dbReference>
<comment type="subcellular location">
    <subcellularLocation>
        <location evidence="1 4">Nucleus</location>
    </subcellularLocation>
</comment>
<evidence type="ECO:0000313" key="9">
    <source>
        <dbReference type="Proteomes" id="UP000237631"/>
    </source>
</evidence>
<dbReference type="GO" id="GO:0000781">
    <property type="term" value="C:chromosome, telomeric region"/>
    <property type="evidence" value="ECO:0007669"/>
    <property type="project" value="GOC"/>
</dbReference>
<dbReference type="OrthoDB" id="332390at2759"/>
<feature type="compositionally biased region" description="Basic residues" evidence="5">
    <location>
        <begin position="686"/>
        <end position="696"/>
    </location>
</feature>
<protein>
    <recommendedName>
        <fullName evidence="10">WAC domain-containing protein</fullName>
    </recommendedName>
</protein>
<dbReference type="Pfam" id="PF15612">
    <property type="entry name" value="WHIM1"/>
    <property type="match status" value="1"/>
</dbReference>
<accession>A0A2S6BYC6</accession>
<keyword evidence="3 4" id="KW-0539">Nucleus</keyword>
<keyword evidence="9" id="KW-1185">Reference proteome</keyword>
<dbReference type="AlphaFoldDB" id="A0A2S6BYC6"/>
<dbReference type="PANTHER" id="PTHR32075">
    <property type="entry name" value="ISWI CHROMATIN-REMODELING COMPLEX SUBUNIT YPL216W-RELATED"/>
    <property type="match status" value="1"/>
</dbReference>
<evidence type="ECO:0008006" key="10">
    <source>
        <dbReference type="Google" id="ProtNLM"/>
    </source>
</evidence>
<evidence type="ECO:0000256" key="3">
    <source>
        <dbReference type="ARBA" id="ARBA00023242"/>
    </source>
</evidence>
<feature type="region of interest" description="Disordered" evidence="5">
    <location>
        <begin position="449"/>
        <end position="498"/>
    </location>
</feature>
<evidence type="ECO:0000256" key="2">
    <source>
        <dbReference type="ARBA" id="ARBA00023054"/>
    </source>
</evidence>
<dbReference type="Proteomes" id="UP000237631">
    <property type="component" value="Unassembled WGS sequence"/>
</dbReference>
<evidence type="ECO:0000259" key="7">
    <source>
        <dbReference type="PROSITE" id="PS51136"/>
    </source>
</evidence>
<proteinExistence type="predicted"/>
<dbReference type="GO" id="GO:0005634">
    <property type="term" value="C:nucleus"/>
    <property type="evidence" value="ECO:0007669"/>
    <property type="project" value="UniProtKB-SubCell"/>
</dbReference>
<dbReference type="STRING" id="357750.A0A2S6BYC6"/>
<keyword evidence="2" id="KW-0175">Coiled coil</keyword>
<feature type="region of interest" description="Disordered" evidence="5">
    <location>
        <begin position="665"/>
        <end position="722"/>
    </location>
</feature>
<evidence type="ECO:0000259" key="6">
    <source>
        <dbReference type="PROSITE" id="PS50827"/>
    </source>
</evidence>
<feature type="region of interest" description="Disordered" evidence="5">
    <location>
        <begin position="907"/>
        <end position="985"/>
    </location>
</feature>
<dbReference type="Pfam" id="PF15613">
    <property type="entry name" value="WSD"/>
    <property type="match status" value="1"/>
</dbReference>
<dbReference type="InterPro" id="IPR013136">
    <property type="entry name" value="WSTF_Acf1_Cbp146"/>
</dbReference>
<feature type="compositionally biased region" description="Low complexity" evidence="5">
    <location>
        <begin position="670"/>
        <end position="679"/>
    </location>
</feature>
<gene>
    <name evidence="8" type="ORF">CBER1_10487</name>
</gene>
<organism evidence="8 9">
    <name type="scientific">Cercospora berteroae</name>
    <dbReference type="NCBI Taxonomy" id="357750"/>
    <lineage>
        <taxon>Eukaryota</taxon>
        <taxon>Fungi</taxon>
        <taxon>Dikarya</taxon>
        <taxon>Ascomycota</taxon>
        <taxon>Pezizomycotina</taxon>
        <taxon>Dothideomycetes</taxon>
        <taxon>Dothideomycetidae</taxon>
        <taxon>Mycosphaerellales</taxon>
        <taxon>Mycosphaerellaceae</taxon>
        <taxon>Cercospora</taxon>
    </lineage>
</organism>
<evidence type="ECO:0000256" key="1">
    <source>
        <dbReference type="ARBA" id="ARBA00004123"/>
    </source>
</evidence>